<keyword evidence="6" id="KW-1185">Reference proteome</keyword>
<sequence length="294" mass="33286">MQAKFGYNSTGMAENAVYVTKRSGETKLFSDEKVRDSLHRAGAEEAVIDEIMKEIHERLYPGISTRAIYRTAFNILKAKSRHVAARYNLKQGIFQLGPSGFPFEKYMAELFINEGFQSSNNIIMQGHCVTHEVDVLATKGPRTLIVECKYHHAGGTFCDVKVPLYFHSRCDDIIRQQEGRSPDYEGWLVTNTRFSTDALQYGNCAGLHLLSWDYPDNRGLKDIIDRTGLYPVTCLTTLTREEKFRLLGKGYVLCNSLLLQSPVLEEIDVGQGRRGAIRSELEGLCKKVTAFKWV</sequence>
<dbReference type="PROSITE" id="PS51161">
    <property type="entry name" value="ATP_CONE"/>
    <property type="match status" value="1"/>
</dbReference>
<dbReference type="InterPro" id="IPR005144">
    <property type="entry name" value="ATP-cone_dom"/>
</dbReference>
<dbReference type="STRING" id="1419482.SAMN05444266_104167"/>
<feature type="domain" description="ATP-cone" evidence="4">
    <location>
        <begin position="17"/>
        <end position="102"/>
    </location>
</feature>
<dbReference type="Pfam" id="PF03477">
    <property type="entry name" value="ATP-cone"/>
    <property type="match status" value="1"/>
</dbReference>
<proteinExistence type="predicted"/>
<keyword evidence="1 3" id="KW-0547">Nucleotide-binding</keyword>
<evidence type="ECO:0000256" key="2">
    <source>
        <dbReference type="ARBA" id="ARBA00022840"/>
    </source>
</evidence>
<dbReference type="Gene3D" id="3.40.1350.10">
    <property type="match status" value="1"/>
</dbReference>
<evidence type="ECO:0000256" key="3">
    <source>
        <dbReference type="PROSITE-ProRule" id="PRU00492"/>
    </source>
</evidence>
<evidence type="ECO:0000256" key="1">
    <source>
        <dbReference type="ARBA" id="ARBA00022741"/>
    </source>
</evidence>
<protein>
    <submittedName>
        <fullName evidence="5">ATP cone domain-containing protein</fullName>
    </submittedName>
</protein>
<dbReference type="AlphaFoldDB" id="A0A1M7C2K8"/>
<dbReference type="CDD" id="cd22308">
    <property type="entry name" value="Af1548-like"/>
    <property type="match status" value="1"/>
</dbReference>
<dbReference type="RefSeq" id="WP_218588027.1">
    <property type="nucleotide sequence ID" value="NZ_FRBL01000004.1"/>
</dbReference>
<accession>A0A1M7C2K8</accession>
<evidence type="ECO:0000313" key="6">
    <source>
        <dbReference type="Proteomes" id="UP000184420"/>
    </source>
</evidence>
<dbReference type="InterPro" id="IPR011856">
    <property type="entry name" value="tRNA_endonuc-like_dom_sf"/>
</dbReference>
<dbReference type="SUPFAM" id="SSF52980">
    <property type="entry name" value="Restriction endonuclease-like"/>
    <property type="match status" value="1"/>
</dbReference>
<name>A0A1M7C2K8_9BACT</name>
<organism evidence="5 6">
    <name type="scientific">Chitinophaga jiangningensis</name>
    <dbReference type="NCBI Taxonomy" id="1419482"/>
    <lineage>
        <taxon>Bacteria</taxon>
        <taxon>Pseudomonadati</taxon>
        <taxon>Bacteroidota</taxon>
        <taxon>Chitinophagia</taxon>
        <taxon>Chitinophagales</taxon>
        <taxon>Chitinophagaceae</taxon>
        <taxon>Chitinophaga</taxon>
    </lineage>
</organism>
<dbReference type="GO" id="GO:0003676">
    <property type="term" value="F:nucleic acid binding"/>
    <property type="evidence" value="ECO:0007669"/>
    <property type="project" value="InterPro"/>
</dbReference>
<evidence type="ECO:0000313" key="5">
    <source>
        <dbReference type="EMBL" id="SHL61393.1"/>
    </source>
</evidence>
<dbReference type="GO" id="GO:0005524">
    <property type="term" value="F:ATP binding"/>
    <property type="evidence" value="ECO:0007669"/>
    <property type="project" value="UniProtKB-UniRule"/>
</dbReference>
<evidence type="ECO:0000259" key="4">
    <source>
        <dbReference type="PROSITE" id="PS51161"/>
    </source>
</evidence>
<keyword evidence="2 3" id="KW-0067">ATP-binding</keyword>
<reference evidence="5 6" key="1">
    <citation type="submission" date="2016-11" db="EMBL/GenBank/DDBJ databases">
        <authorList>
            <person name="Jaros S."/>
            <person name="Januszkiewicz K."/>
            <person name="Wedrychowicz H."/>
        </authorList>
    </citation>
    <scope>NUCLEOTIDE SEQUENCE [LARGE SCALE GENOMIC DNA]</scope>
    <source>
        <strain evidence="5 6">DSM 27406</strain>
    </source>
</reference>
<dbReference type="InterPro" id="IPR011335">
    <property type="entry name" value="Restrct_endonuc-II-like"/>
</dbReference>
<dbReference type="Proteomes" id="UP000184420">
    <property type="component" value="Unassembled WGS sequence"/>
</dbReference>
<dbReference type="EMBL" id="FRBL01000004">
    <property type="protein sequence ID" value="SHL61393.1"/>
    <property type="molecule type" value="Genomic_DNA"/>
</dbReference>
<gene>
    <name evidence="5" type="ORF">SAMN05444266_104167</name>
</gene>